<evidence type="ECO:0000256" key="4">
    <source>
        <dbReference type="ARBA" id="ARBA00022989"/>
    </source>
</evidence>
<dbReference type="PANTHER" id="PTHR43840:SF15">
    <property type="entry name" value="MITOCHONDRIAL METAL TRANSPORTER 1-RELATED"/>
    <property type="match status" value="1"/>
</dbReference>
<name>A0AAE0KP74_9CHLO</name>
<keyword evidence="9" id="KW-1185">Reference proteome</keyword>
<evidence type="ECO:0000256" key="1">
    <source>
        <dbReference type="ARBA" id="ARBA00004141"/>
    </source>
</evidence>
<protein>
    <recommendedName>
        <fullName evidence="7">Cation efflux protein transmembrane domain-containing protein</fullName>
    </recommendedName>
</protein>
<comment type="caution">
    <text evidence="8">The sequence shown here is derived from an EMBL/GenBank/DDBJ whole genome shotgun (WGS) entry which is preliminary data.</text>
</comment>
<accession>A0AAE0KP74</accession>
<sequence length="221" mass="23793">MWFAPQFRTGTLGVGGLLLGTGAGMGLESYSTLMQVLAGTGGPALDASVWIAFATAAASIAVKETLFHRTLAAGIKANSKVVQANAWHHRTDAVSSLVAMAGISGSLAGVPYLDPAAAGVVSLMILRTGAEITYDSLRELADEGLEGEVLSMFRVYQAADGVVADEVLQQWLNDFDKYRGKPMLNFTSKNAANSDTRVVKDHRDQRWKERKKYDEEKDVPK</sequence>
<keyword evidence="4" id="KW-1133">Transmembrane helix</keyword>
<dbReference type="Gene3D" id="1.20.1510.10">
    <property type="entry name" value="Cation efflux protein transmembrane domain"/>
    <property type="match status" value="1"/>
</dbReference>
<dbReference type="EMBL" id="LGRX02022379">
    <property type="protein sequence ID" value="KAK3255691.1"/>
    <property type="molecule type" value="Genomic_DNA"/>
</dbReference>
<evidence type="ECO:0000313" key="8">
    <source>
        <dbReference type="EMBL" id="KAK3255691.1"/>
    </source>
</evidence>
<dbReference type="InterPro" id="IPR058533">
    <property type="entry name" value="Cation_efflux_TM"/>
</dbReference>
<evidence type="ECO:0000313" key="9">
    <source>
        <dbReference type="Proteomes" id="UP001190700"/>
    </source>
</evidence>
<dbReference type="AlphaFoldDB" id="A0AAE0KP74"/>
<keyword evidence="2" id="KW-0813">Transport</keyword>
<dbReference type="GO" id="GO:0016020">
    <property type="term" value="C:membrane"/>
    <property type="evidence" value="ECO:0007669"/>
    <property type="project" value="UniProtKB-SubCell"/>
</dbReference>
<dbReference type="InterPro" id="IPR050291">
    <property type="entry name" value="CDF_Transporter"/>
</dbReference>
<reference evidence="8 9" key="1">
    <citation type="journal article" date="2015" name="Genome Biol. Evol.">
        <title>Comparative Genomics of a Bacterivorous Green Alga Reveals Evolutionary Causalities and Consequences of Phago-Mixotrophic Mode of Nutrition.</title>
        <authorList>
            <person name="Burns J.A."/>
            <person name="Paasch A."/>
            <person name="Narechania A."/>
            <person name="Kim E."/>
        </authorList>
    </citation>
    <scope>NUCLEOTIDE SEQUENCE [LARGE SCALE GENOMIC DNA]</scope>
    <source>
        <strain evidence="8 9">PLY_AMNH</strain>
    </source>
</reference>
<comment type="subcellular location">
    <subcellularLocation>
        <location evidence="1">Membrane</location>
        <topology evidence="1">Multi-pass membrane protein</topology>
    </subcellularLocation>
</comment>
<dbReference type="PANTHER" id="PTHR43840">
    <property type="entry name" value="MITOCHONDRIAL METAL TRANSPORTER 1-RELATED"/>
    <property type="match status" value="1"/>
</dbReference>
<dbReference type="GO" id="GO:0008324">
    <property type="term" value="F:monoatomic cation transmembrane transporter activity"/>
    <property type="evidence" value="ECO:0007669"/>
    <property type="project" value="InterPro"/>
</dbReference>
<feature type="region of interest" description="Disordered" evidence="6">
    <location>
        <begin position="194"/>
        <end position="221"/>
    </location>
</feature>
<keyword evidence="3" id="KW-0812">Transmembrane</keyword>
<gene>
    <name evidence="8" type="ORF">CYMTET_35139</name>
</gene>
<evidence type="ECO:0000259" key="7">
    <source>
        <dbReference type="Pfam" id="PF01545"/>
    </source>
</evidence>
<proteinExistence type="predicted"/>
<evidence type="ECO:0000256" key="3">
    <source>
        <dbReference type="ARBA" id="ARBA00022692"/>
    </source>
</evidence>
<dbReference type="Proteomes" id="UP001190700">
    <property type="component" value="Unassembled WGS sequence"/>
</dbReference>
<organism evidence="8 9">
    <name type="scientific">Cymbomonas tetramitiformis</name>
    <dbReference type="NCBI Taxonomy" id="36881"/>
    <lineage>
        <taxon>Eukaryota</taxon>
        <taxon>Viridiplantae</taxon>
        <taxon>Chlorophyta</taxon>
        <taxon>Pyramimonadophyceae</taxon>
        <taxon>Pyramimonadales</taxon>
        <taxon>Pyramimonadaceae</taxon>
        <taxon>Cymbomonas</taxon>
    </lineage>
</organism>
<feature type="compositionally biased region" description="Basic and acidic residues" evidence="6">
    <location>
        <begin position="197"/>
        <end position="221"/>
    </location>
</feature>
<dbReference type="Pfam" id="PF01545">
    <property type="entry name" value="Cation_efflux"/>
    <property type="match status" value="1"/>
</dbReference>
<dbReference type="InterPro" id="IPR027469">
    <property type="entry name" value="Cation_efflux_TMD_sf"/>
</dbReference>
<dbReference type="SUPFAM" id="SSF161111">
    <property type="entry name" value="Cation efflux protein transmembrane domain-like"/>
    <property type="match status" value="1"/>
</dbReference>
<evidence type="ECO:0000256" key="2">
    <source>
        <dbReference type="ARBA" id="ARBA00022448"/>
    </source>
</evidence>
<evidence type="ECO:0000256" key="6">
    <source>
        <dbReference type="SAM" id="MobiDB-lite"/>
    </source>
</evidence>
<keyword evidence="5" id="KW-0472">Membrane</keyword>
<feature type="domain" description="Cation efflux protein transmembrane" evidence="7">
    <location>
        <begin position="12"/>
        <end position="140"/>
    </location>
</feature>
<evidence type="ECO:0000256" key="5">
    <source>
        <dbReference type="ARBA" id="ARBA00023136"/>
    </source>
</evidence>